<dbReference type="Proteomes" id="UP000631114">
    <property type="component" value="Unassembled WGS sequence"/>
</dbReference>
<evidence type="ECO:0000313" key="3">
    <source>
        <dbReference type="Proteomes" id="UP000631114"/>
    </source>
</evidence>
<feature type="chain" id="PRO_5032565906" evidence="1">
    <location>
        <begin position="21"/>
        <end position="107"/>
    </location>
</feature>
<protein>
    <submittedName>
        <fullName evidence="2">Uncharacterized protein</fullName>
    </submittedName>
</protein>
<organism evidence="2 3">
    <name type="scientific">Coptis chinensis</name>
    <dbReference type="NCBI Taxonomy" id="261450"/>
    <lineage>
        <taxon>Eukaryota</taxon>
        <taxon>Viridiplantae</taxon>
        <taxon>Streptophyta</taxon>
        <taxon>Embryophyta</taxon>
        <taxon>Tracheophyta</taxon>
        <taxon>Spermatophyta</taxon>
        <taxon>Magnoliopsida</taxon>
        <taxon>Ranunculales</taxon>
        <taxon>Ranunculaceae</taxon>
        <taxon>Coptidoideae</taxon>
        <taxon>Coptis</taxon>
    </lineage>
</organism>
<keyword evidence="1" id="KW-0732">Signal</keyword>
<sequence length="107" mass="11878">MFSVLNCSVLFYFFKASSQAAISEKNIVEDTNFESSIPKSKDYSKFERKLNRLKRPSLSVVGNALSRNRETVGKVVARSVNILASKGCKRTLRSALIGADCDKDLVI</sequence>
<evidence type="ECO:0000256" key="1">
    <source>
        <dbReference type="SAM" id="SignalP"/>
    </source>
</evidence>
<accession>A0A835I444</accession>
<reference evidence="2 3" key="1">
    <citation type="submission" date="2020-10" db="EMBL/GenBank/DDBJ databases">
        <title>The Coptis chinensis genome and diversification of protoberbering-type alkaloids.</title>
        <authorList>
            <person name="Wang B."/>
            <person name="Shu S."/>
            <person name="Song C."/>
            <person name="Liu Y."/>
        </authorList>
    </citation>
    <scope>NUCLEOTIDE SEQUENCE [LARGE SCALE GENOMIC DNA]</scope>
    <source>
        <strain evidence="2">HL-2020</strain>
        <tissue evidence="2">Leaf</tissue>
    </source>
</reference>
<gene>
    <name evidence="2" type="ORF">IFM89_025425</name>
</gene>
<dbReference type="EMBL" id="JADFTS010000004">
    <property type="protein sequence ID" value="KAF9610891.1"/>
    <property type="molecule type" value="Genomic_DNA"/>
</dbReference>
<proteinExistence type="predicted"/>
<evidence type="ECO:0000313" key="2">
    <source>
        <dbReference type="EMBL" id="KAF9610891.1"/>
    </source>
</evidence>
<comment type="caution">
    <text evidence="2">The sequence shown here is derived from an EMBL/GenBank/DDBJ whole genome shotgun (WGS) entry which is preliminary data.</text>
</comment>
<feature type="signal peptide" evidence="1">
    <location>
        <begin position="1"/>
        <end position="20"/>
    </location>
</feature>
<name>A0A835I444_9MAGN</name>
<dbReference type="AlphaFoldDB" id="A0A835I444"/>
<keyword evidence="3" id="KW-1185">Reference proteome</keyword>